<dbReference type="InterPro" id="IPR005471">
    <property type="entry name" value="Tscrpt_reg_IclR_N"/>
</dbReference>
<evidence type="ECO:0000259" key="4">
    <source>
        <dbReference type="PROSITE" id="PS51077"/>
    </source>
</evidence>
<sequence>MAVKPLQTLARALDVIEAVAAHQPVGVAELARATGEDKSALQRVLVTLHASGWIRPAPGGAPTRWELTTRPLVVAAQARRRDGLLARARPVLEALRDATGETAILAVPDSGRIVAVDVAESPELVRTAPRVGLLFPPATSAAGLALCAAAPEADWELTGLDPDDAVFRRELADTRNRGWSLNAGAVDSSATSVGAAVRDAGGRPVAALVVSGPSGRFGAEVYTRAGSLTVAAAHRLGEFRDDDAFGNVG</sequence>
<name>A0ABP9I9V9_9ACTN</name>
<reference evidence="7" key="1">
    <citation type="journal article" date="2019" name="Int. J. Syst. Evol. Microbiol.">
        <title>The Global Catalogue of Microorganisms (GCM) 10K type strain sequencing project: providing services to taxonomists for standard genome sequencing and annotation.</title>
        <authorList>
            <consortium name="The Broad Institute Genomics Platform"/>
            <consortium name="The Broad Institute Genome Sequencing Center for Infectious Disease"/>
            <person name="Wu L."/>
            <person name="Ma J."/>
        </authorList>
    </citation>
    <scope>NUCLEOTIDE SEQUENCE [LARGE SCALE GENOMIC DNA]</scope>
    <source>
        <strain evidence="7">JCM 17986</strain>
    </source>
</reference>
<dbReference type="SMART" id="SM00346">
    <property type="entry name" value="HTH_ICLR"/>
    <property type="match status" value="1"/>
</dbReference>
<keyword evidence="3" id="KW-0804">Transcription</keyword>
<evidence type="ECO:0000256" key="2">
    <source>
        <dbReference type="ARBA" id="ARBA00023125"/>
    </source>
</evidence>
<dbReference type="InterPro" id="IPR029016">
    <property type="entry name" value="GAF-like_dom_sf"/>
</dbReference>
<dbReference type="SUPFAM" id="SSF55781">
    <property type="entry name" value="GAF domain-like"/>
    <property type="match status" value="1"/>
</dbReference>
<evidence type="ECO:0000256" key="1">
    <source>
        <dbReference type="ARBA" id="ARBA00023015"/>
    </source>
</evidence>
<dbReference type="InterPro" id="IPR014757">
    <property type="entry name" value="Tscrpt_reg_IclR_C"/>
</dbReference>
<organism evidence="6 7">
    <name type="scientific">Yinghuangia aomiensis</name>
    <dbReference type="NCBI Taxonomy" id="676205"/>
    <lineage>
        <taxon>Bacteria</taxon>
        <taxon>Bacillati</taxon>
        <taxon>Actinomycetota</taxon>
        <taxon>Actinomycetes</taxon>
        <taxon>Kitasatosporales</taxon>
        <taxon>Streptomycetaceae</taxon>
        <taxon>Yinghuangia</taxon>
    </lineage>
</organism>
<feature type="domain" description="HTH iclR-type" evidence="4">
    <location>
        <begin position="6"/>
        <end position="69"/>
    </location>
</feature>
<dbReference type="PROSITE" id="PS51078">
    <property type="entry name" value="ICLR_ED"/>
    <property type="match status" value="1"/>
</dbReference>
<evidence type="ECO:0000256" key="3">
    <source>
        <dbReference type="ARBA" id="ARBA00023163"/>
    </source>
</evidence>
<accession>A0ABP9I9V9</accession>
<dbReference type="EMBL" id="BAABHS010000047">
    <property type="protein sequence ID" value="GAA4992622.1"/>
    <property type="molecule type" value="Genomic_DNA"/>
</dbReference>
<dbReference type="Gene3D" id="3.30.450.40">
    <property type="match status" value="1"/>
</dbReference>
<dbReference type="PANTHER" id="PTHR30136:SF24">
    <property type="entry name" value="HTH-TYPE TRANSCRIPTIONAL REPRESSOR ALLR"/>
    <property type="match status" value="1"/>
</dbReference>
<dbReference type="PANTHER" id="PTHR30136">
    <property type="entry name" value="HELIX-TURN-HELIX TRANSCRIPTIONAL REGULATOR, ICLR FAMILY"/>
    <property type="match status" value="1"/>
</dbReference>
<keyword evidence="2" id="KW-0238">DNA-binding</keyword>
<gene>
    <name evidence="6" type="ORF">GCM10023205_76510</name>
</gene>
<dbReference type="SUPFAM" id="SSF46785">
    <property type="entry name" value="Winged helix' DNA-binding domain"/>
    <property type="match status" value="1"/>
</dbReference>
<dbReference type="RefSeq" id="WP_345680475.1">
    <property type="nucleotide sequence ID" value="NZ_BAABHS010000047.1"/>
</dbReference>
<evidence type="ECO:0000259" key="5">
    <source>
        <dbReference type="PROSITE" id="PS51078"/>
    </source>
</evidence>
<dbReference type="InterPro" id="IPR050707">
    <property type="entry name" value="HTH_MetabolicPath_Reg"/>
</dbReference>
<evidence type="ECO:0000313" key="7">
    <source>
        <dbReference type="Proteomes" id="UP001500466"/>
    </source>
</evidence>
<proteinExistence type="predicted"/>
<evidence type="ECO:0000313" key="6">
    <source>
        <dbReference type="EMBL" id="GAA4992622.1"/>
    </source>
</evidence>
<keyword evidence="7" id="KW-1185">Reference proteome</keyword>
<dbReference type="InterPro" id="IPR036390">
    <property type="entry name" value="WH_DNA-bd_sf"/>
</dbReference>
<dbReference type="Pfam" id="PF09339">
    <property type="entry name" value="HTH_IclR"/>
    <property type="match status" value="1"/>
</dbReference>
<keyword evidence="1" id="KW-0805">Transcription regulation</keyword>
<comment type="caution">
    <text evidence="6">The sequence shown here is derived from an EMBL/GenBank/DDBJ whole genome shotgun (WGS) entry which is preliminary data.</text>
</comment>
<dbReference type="Proteomes" id="UP001500466">
    <property type="component" value="Unassembled WGS sequence"/>
</dbReference>
<dbReference type="InterPro" id="IPR036388">
    <property type="entry name" value="WH-like_DNA-bd_sf"/>
</dbReference>
<dbReference type="Pfam" id="PF01614">
    <property type="entry name" value="IclR_C"/>
    <property type="match status" value="1"/>
</dbReference>
<protein>
    <submittedName>
        <fullName evidence="6">IclR family transcriptional regulator</fullName>
    </submittedName>
</protein>
<dbReference type="Gene3D" id="1.10.10.10">
    <property type="entry name" value="Winged helix-like DNA-binding domain superfamily/Winged helix DNA-binding domain"/>
    <property type="match status" value="1"/>
</dbReference>
<feature type="domain" description="IclR-ED" evidence="5">
    <location>
        <begin position="70"/>
        <end position="242"/>
    </location>
</feature>
<dbReference type="PROSITE" id="PS51077">
    <property type="entry name" value="HTH_ICLR"/>
    <property type="match status" value="1"/>
</dbReference>